<name>A0A6I2QZD5_FLAPL</name>
<sequence>MLILLINSIETHLNKEVVKLDEMYHHGILGQKWGVRRFQNKDGTLTAAGQKRLEKKDAKWAHKNHNKIVTKARKEVSKELDQYANQLLKNLSSVTSKGKISSSAINSYNRKMAELMNESVKNVTAPSGRVVQFVAKRGEVGVHMALADRGYDMQQLKNGIWASGRVAYKKKNVDMV</sequence>
<reference evidence="1 2" key="1">
    <citation type="journal article" date="2019" name="Nat. Med.">
        <title>A library of human gut bacterial isolates paired with longitudinal multiomics data enables mechanistic microbiome research.</title>
        <authorList>
            <person name="Poyet M."/>
            <person name="Groussin M."/>
            <person name="Gibbons S.M."/>
            <person name="Avila-Pacheco J."/>
            <person name="Jiang X."/>
            <person name="Kearney S.M."/>
            <person name="Perrotta A.R."/>
            <person name="Berdy B."/>
            <person name="Zhao S."/>
            <person name="Lieberman T.D."/>
            <person name="Swanson P.K."/>
            <person name="Smith M."/>
            <person name="Roesemann S."/>
            <person name="Alexander J.E."/>
            <person name="Rich S.A."/>
            <person name="Livny J."/>
            <person name="Vlamakis H."/>
            <person name="Clish C."/>
            <person name="Bullock K."/>
            <person name="Deik A."/>
            <person name="Scott J."/>
            <person name="Pierce K.A."/>
            <person name="Xavier R.J."/>
            <person name="Alm E.J."/>
        </authorList>
    </citation>
    <scope>NUCLEOTIDE SEQUENCE [LARGE SCALE GENOMIC DNA]</scope>
    <source>
        <strain evidence="1 2">BIOML-A2</strain>
    </source>
</reference>
<dbReference type="AlphaFoldDB" id="A0A6I2QZD5"/>
<evidence type="ECO:0000313" key="1">
    <source>
        <dbReference type="EMBL" id="MSB19305.1"/>
    </source>
</evidence>
<proteinExistence type="predicted"/>
<dbReference type="Proteomes" id="UP000434475">
    <property type="component" value="Unassembled WGS sequence"/>
</dbReference>
<accession>A0A6I2QZD5</accession>
<dbReference type="EMBL" id="WKPR01000005">
    <property type="protein sequence ID" value="MSB19305.1"/>
    <property type="molecule type" value="Genomic_DNA"/>
</dbReference>
<protein>
    <submittedName>
        <fullName evidence="1">Uncharacterized protein</fullName>
    </submittedName>
</protein>
<gene>
    <name evidence="1" type="ORF">GKE97_07210</name>
</gene>
<comment type="caution">
    <text evidence="1">The sequence shown here is derived from an EMBL/GenBank/DDBJ whole genome shotgun (WGS) entry which is preliminary data.</text>
</comment>
<organism evidence="1 2">
    <name type="scientific">Flavonifractor plautii</name>
    <name type="common">Fusobacterium plautii</name>
    <dbReference type="NCBI Taxonomy" id="292800"/>
    <lineage>
        <taxon>Bacteria</taxon>
        <taxon>Bacillati</taxon>
        <taxon>Bacillota</taxon>
        <taxon>Clostridia</taxon>
        <taxon>Eubacteriales</taxon>
        <taxon>Oscillospiraceae</taxon>
        <taxon>Flavonifractor</taxon>
    </lineage>
</organism>
<evidence type="ECO:0000313" key="2">
    <source>
        <dbReference type="Proteomes" id="UP000434475"/>
    </source>
</evidence>